<dbReference type="InterPro" id="IPR013830">
    <property type="entry name" value="SGNH_hydro"/>
</dbReference>
<dbReference type="Pfam" id="PF13472">
    <property type="entry name" value="Lipase_GDSL_2"/>
    <property type="match status" value="1"/>
</dbReference>
<dbReference type="SUPFAM" id="SSF52266">
    <property type="entry name" value="SGNH hydrolase"/>
    <property type="match status" value="1"/>
</dbReference>
<reference evidence="2 3" key="1">
    <citation type="submission" date="2018-03" db="EMBL/GenBank/DDBJ databases">
        <authorList>
            <person name="Keele B.F."/>
        </authorList>
    </citation>
    <scope>NUCLEOTIDE SEQUENCE [LARGE SCALE GENOMIC DNA]</scope>
    <source>
        <strain evidence="2 3">IB-3</strain>
    </source>
</reference>
<feature type="domain" description="SGNH hydrolase-type esterase" evidence="1">
    <location>
        <begin position="64"/>
        <end position="215"/>
    </location>
</feature>
<dbReference type="InterPro" id="IPR036514">
    <property type="entry name" value="SGNH_hydro_sf"/>
</dbReference>
<organism evidence="2 3">
    <name type="scientific">Nocardioides currus</name>
    <dbReference type="NCBI Taxonomy" id="2133958"/>
    <lineage>
        <taxon>Bacteria</taxon>
        <taxon>Bacillati</taxon>
        <taxon>Actinomycetota</taxon>
        <taxon>Actinomycetes</taxon>
        <taxon>Propionibacteriales</taxon>
        <taxon>Nocardioidaceae</taxon>
        <taxon>Nocardioides</taxon>
    </lineage>
</organism>
<evidence type="ECO:0000313" key="3">
    <source>
        <dbReference type="Proteomes" id="UP000244867"/>
    </source>
</evidence>
<dbReference type="Proteomes" id="UP000244867">
    <property type="component" value="Unassembled WGS sequence"/>
</dbReference>
<comment type="caution">
    <text evidence="2">The sequence shown here is derived from an EMBL/GenBank/DDBJ whole genome shotgun (WGS) entry which is preliminary data.</text>
</comment>
<dbReference type="OrthoDB" id="3786280at2"/>
<keyword evidence="3" id="KW-1185">Reference proteome</keyword>
<sequence length="230" mass="24003">MLARASRRFPLPVVLVLTALLATLLVTTLAARARGSEAALCERHARDAAARAQAVTGTGEPITVIGDSWTVGLGLADLRSSWPSRLPGRVTVAGFSGSGFSRHASPCGDRRFATRTGAARGADLVVVAGGLNDYDQPAVDIQAGFRSLMSSLRGRTVVVVGPASAPSRAGFVPRVDATLATLCKAYGVPFIDTTGWDDLSYLPDRLHLTDAGHAAFGQHVTDELSARGLL</sequence>
<evidence type="ECO:0000259" key="1">
    <source>
        <dbReference type="Pfam" id="PF13472"/>
    </source>
</evidence>
<evidence type="ECO:0000313" key="2">
    <source>
        <dbReference type="EMBL" id="PUA79802.1"/>
    </source>
</evidence>
<dbReference type="Gene3D" id="3.40.50.1110">
    <property type="entry name" value="SGNH hydrolase"/>
    <property type="match status" value="1"/>
</dbReference>
<dbReference type="CDD" id="cd00229">
    <property type="entry name" value="SGNH_hydrolase"/>
    <property type="match status" value="1"/>
</dbReference>
<protein>
    <recommendedName>
        <fullName evidence="1">SGNH hydrolase-type esterase domain-containing protein</fullName>
    </recommendedName>
</protein>
<dbReference type="RefSeq" id="WP_108345666.1">
    <property type="nucleotide sequence ID" value="NZ_PYXZ01000008.1"/>
</dbReference>
<proteinExistence type="predicted"/>
<accession>A0A2R7YTU3</accession>
<dbReference type="AlphaFoldDB" id="A0A2R7YTU3"/>
<gene>
    <name evidence="2" type="ORF">C7S10_17170</name>
</gene>
<dbReference type="EMBL" id="PYXZ01000008">
    <property type="protein sequence ID" value="PUA79802.1"/>
    <property type="molecule type" value="Genomic_DNA"/>
</dbReference>
<name>A0A2R7YTU3_9ACTN</name>